<keyword evidence="4" id="KW-1185">Reference proteome</keyword>
<sequence>MKKIKILLLLLTVSVAGFYSCTDNDPVDNEIVTTKSISLRTTLNEIKKANNINGKNDLSMQDQAFCFNFVFPLTLSYNDGTVITVASYEGLLEILTAETETLFLVGIAFPFQVQQEGAITTIDNEEEFYALIQECGFSTINDDVLQFSCFQLVYPISVINANGSTIEVQTQGEFESLLINGEVVEIVFPISVIQANETIVVNDLYELFDLYDECDGNTTSCICTTDVNPVCVQTANGTVMYSNACLAECDGYTAADFVSCDPVLTTNFGNGLGSCFTMNYPVQIQYQGALVTVNNDGELLQYYFPNQSSIPAFVYPVTANFNSPGGLIQVTMADQVTFESFIINNCN</sequence>
<comment type="caution">
    <text evidence="3">The sequence shown here is derived from an EMBL/GenBank/DDBJ whole genome shotgun (WGS) entry which is preliminary data.</text>
</comment>
<reference evidence="3 4" key="1">
    <citation type="submission" date="2024-04" db="EMBL/GenBank/DDBJ databases">
        <title>draft genome sequnece of Flavobacterium buctense JCM 30750.</title>
        <authorList>
            <person name="Kim D.-U."/>
        </authorList>
    </citation>
    <scope>NUCLEOTIDE SEQUENCE [LARGE SCALE GENOMIC DNA]</scope>
    <source>
        <strain evidence="3 4">JCM 30750</strain>
    </source>
</reference>
<dbReference type="PROSITE" id="PS51257">
    <property type="entry name" value="PROKAR_LIPOPROTEIN"/>
    <property type="match status" value="1"/>
</dbReference>
<feature type="signal peptide" evidence="1">
    <location>
        <begin position="1"/>
        <end position="21"/>
    </location>
</feature>
<evidence type="ECO:0000259" key="2">
    <source>
        <dbReference type="PROSITE" id="PS51465"/>
    </source>
</evidence>
<accession>A0ABU9E166</accession>
<dbReference type="PROSITE" id="PS51465">
    <property type="entry name" value="KAZAL_2"/>
    <property type="match status" value="1"/>
</dbReference>
<evidence type="ECO:0000313" key="3">
    <source>
        <dbReference type="EMBL" id="MEK8180198.1"/>
    </source>
</evidence>
<evidence type="ECO:0000313" key="4">
    <source>
        <dbReference type="Proteomes" id="UP001491349"/>
    </source>
</evidence>
<feature type="domain" description="Kazal-like" evidence="2">
    <location>
        <begin position="208"/>
        <end position="262"/>
    </location>
</feature>
<proteinExistence type="predicted"/>
<dbReference type="InterPro" id="IPR002350">
    <property type="entry name" value="Kazal_dom"/>
</dbReference>
<keyword evidence="1" id="KW-0732">Signal</keyword>
<name>A0ABU9E166_9FLAO</name>
<gene>
    <name evidence="3" type="ORF">WMW71_07585</name>
</gene>
<protein>
    <recommendedName>
        <fullName evidence="2">Kazal-like domain-containing protein</fullName>
    </recommendedName>
</protein>
<organism evidence="3 4">
    <name type="scientific">Flavobacterium buctense</name>
    <dbReference type="NCBI Taxonomy" id="1648146"/>
    <lineage>
        <taxon>Bacteria</taxon>
        <taxon>Pseudomonadati</taxon>
        <taxon>Bacteroidota</taxon>
        <taxon>Flavobacteriia</taxon>
        <taxon>Flavobacteriales</taxon>
        <taxon>Flavobacteriaceae</taxon>
        <taxon>Flavobacterium</taxon>
    </lineage>
</organism>
<evidence type="ECO:0000256" key="1">
    <source>
        <dbReference type="SAM" id="SignalP"/>
    </source>
</evidence>
<dbReference type="RefSeq" id="WP_187660670.1">
    <property type="nucleotide sequence ID" value="NZ_JACTAB010000005.1"/>
</dbReference>
<dbReference type="Proteomes" id="UP001491349">
    <property type="component" value="Unassembled WGS sequence"/>
</dbReference>
<feature type="chain" id="PRO_5045963194" description="Kazal-like domain-containing protein" evidence="1">
    <location>
        <begin position="22"/>
        <end position="347"/>
    </location>
</feature>
<dbReference type="EMBL" id="JBBPCB010000004">
    <property type="protein sequence ID" value="MEK8180198.1"/>
    <property type="molecule type" value="Genomic_DNA"/>
</dbReference>